<dbReference type="KEGG" id="mur:EQY75_08600"/>
<dbReference type="OrthoDB" id="9763616at2"/>
<dbReference type="PANTHER" id="PTHR33987">
    <property type="entry name" value="CALCINEURIN-LIKE METALLO-PHOSPHOESTERASE SUPERFAMILY PROTEIN"/>
    <property type="match status" value="1"/>
</dbReference>
<dbReference type="RefSeq" id="WP_129604966.1">
    <property type="nucleotide sequence ID" value="NZ_CP035544.1"/>
</dbReference>
<accession>A0A411EAV8</accession>
<dbReference type="InterPro" id="IPR018946">
    <property type="entry name" value="PhoD-like_MPP"/>
</dbReference>
<keyword evidence="3" id="KW-1185">Reference proteome</keyword>
<name>A0A411EAV8_9FLAO</name>
<proteinExistence type="predicted"/>
<organism evidence="2 3">
    <name type="scientific">Muriicola soli</name>
    <dbReference type="NCBI Taxonomy" id="2507538"/>
    <lineage>
        <taxon>Bacteria</taxon>
        <taxon>Pseudomonadati</taxon>
        <taxon>Bacteroidota</taxon>
        <taxon>Flavobacteriia</taxon>
        <taxon>Flavobacteriales</taxon>
        <taxon>Flavobacteriaceae</taxon>
        <taxon>Muriicola</taxon>
    </lineage>
</organism>
<reference evidence="2 3" key="1">
    <citation type="submission" date="2019-01" db="EMBL/GenBank/DDBJ databases">
        <title>Muriicola soli sp. nov., isolated from soil.</title>
        <authorList>
            <person name="Kang H.J."/>
            <person name="Kim S.B."/>
        </authorList>
    </citation>
    <scope>NUCLEOTIDE SEQUENCE [LARGE SCALE GENOMIC DNA]</scope>
    <source>
        <strain evidence="2 3">MMS17-SY002</strain>
    </source>
</reference>
<dbReference type="InterPro" id="IPR038607">
    <property type="entry name" value="PhoD-like_sf"/>
</dbReference>
<evidence type="ECO:0000313" key="2">
    <source>
        <dbReference type="EMBL" id="QBA64580.1"/>
    </source>
</evidence>
<feature type="domain" description="PhoD-like phosphatase metallophosphatase" evidence="1">
    <location>
        <begin position="41"/>
        <end position="266"/>
    </location>
</feature>
<dbReference type="Proteomes" id="UP000290889">
    <property type="component" value="Chromosome"/>
</dbReference>
<evidence type="ECO:0000259" key="1">
    <source>
        <dbReference type="Pfam" id="PF09423"/>
    </source>
</evidence>
<sequence length="344" mass="38913">MKNRIILFLLPLTFFNCKTAEVTENRIQLPTEADFTIAFGSCNRHNVKNSLWDDVLATEPDVWIWGGDIVYADTDDPEKIAGMYEVQKSIPEYAQLLSEVQVIGTWDDHDYGLNDGGVEFEAKDESQQVFLDFMDVPENDPRRERKGVYAGYNFKTAEGELKILVLDTRYFRSALTPSQQKGKRYEPGPYGEGTVLGEEQWAWLEKELNASEADFNVIVSSIQFLSNQHGFETWGNFPHEVDKLKTTVAQSGAKGVIILSGDRHISEFSSSTLEGMSYPLIDFTSSGLTHVYSSYSGEPNPYRLGEVVAKKSFGLLRFNFKTRQVGMEMISDQGKVLNKLVQEY</sequence>
<dbReference type="SUPFAM" id="SSF56300">
    <property type="entry name" value="Metallo-dependent phosphatases"/>
    <property type="match status" value="1"/>
</dbReference>
<dbReference type="PANTHER" id="PTHR33987:SF1">
    <property type="entry name" value="CALCINEURIN-LIKE METALLO-PHOSPHOESTERASE SUPERFAMILY PROTEIN"/>
    <property type="match status" value="1"/>
</dbReference>
<dbReference type="Pfam" id="PF09423">
    <property type="entry name" value="PhoD"/>
    <property type="match status" value="1"/>
</dbReference>
<protein>
    <submittedName>
        <fullName evidence="2">Alkaline phosphatase family protein</fullName>
    </submittedName>
</protein>
<dbReference type="AlphaFoldDB" id="A0A411EAV8"/>
<dbReference type="InterPro" id="IPR029052">
    <property type="entry name" value="Metallo-depent_PP-like"/>
</dbReference>
<dbReference type="EMBL" id="CP035544">
    <property type="protein sequence ID" value="QBA64580.1"/>
    <property type="molecule type" value="Genomic_DNA"/>
</dbReference>
<gene>
    <name evidence="2" type="ORF">EQY75_08600</name>
</gene>
<dbReference type="Gene3D" id="3.60.21.70">
    <property type="entry name" value="PhoD-like phosphatase"/>
    <property type="match status" value="1"/>
</dbReference>
<dbReference type="CDD" id="cd07389">
    <property type="entry name" value="MPP_PhoD"/>
    <property type="match status" value="1"/>
</dbReference>
<evidence type="ECO:0000313" key="3">
    <source>
        <dbReference type="Proteomes" id="UP000290889"/>
    </source>
</evidence>